<evidence type="ECO:0000256" key="1">
    <source>
        <dbReference type="SAM" id="Phobius"/>
    </source>
</evidence>
<dbReference type="EMBL" id="BAABGY010000002">
    <property type="protein sequence ID" value="GAA4321670.1"/>
    <property type="molecule type" value="Genomic_DNA"/>
</dbReference>
<gene>
    <name evidence="2" type="ORF">GCM10023184_07620</name>
</gene>
<evidence type="ECO:0000313" key="3">
    <source>
        <dbReference type="Proteomes" id="UP001501725"/>
    </source>
</evidence>
<dbReference type="RefSeq" id="WP_345253530.1">
    <property type="nucleotide sequence ID" value="NZ_BAABGY010000002.1"/>
</dbReference>
<proteinExistence type="predicted"/>
<dbReference type="Proteomes" id="UP001501725">
    <property type="component" value="Unassembled WGS sequence"/>
</dbReference>
<feature type="transmembrane region" description="Helical" evidence="1">
    <location>
        <begin position="115"/>
        <end position="137"/>
    </location>
</feature>
<accession>A0ABP8GCE3</accession>
<protein>
    <submittedName>
        <fullName evidence="2">Uncharacterized protein</fullName>
    </submittedName>
</protein>
<organism evidence="2 3">
    <name type="scientific">Flaviaesturariibacter amylovorans</name>
    <dbReference type="NCBI Taxonomy" id="1084520"/>
    <lineage>
        <taxon>Bacteria</taxon>
        <taxon>Pseudomonadati</taxon>
        <taxon>Bacteroidota</taxon>
        <taxon>Chitinophagia</taxon>
        <taxon>Chitinophagales</taxon>
        <taxon>Chitinophagaceae</taxon>
        <taxon>Flaviaestuariibacter</taxon>
    </lineage>
</organism>
<evidence type="ECO:0000313" key="2">
    <source>
        <dbReference type="EMBL" id="GAA4321670.1"/>
    </source>
</evidence>
<keyword evidence="1" id="KW-1133">Transmembrane helix</keyword>
<keyword evidence="1" id="KW-0812">Transmembrane</keyword>
<feature type="transmembrane region" description="Helical" evidence="1">
    <location>
        <begin position="12"/>
        <end position="28"/>
    </location>
</feature>
<feature type="transmembrane region" description="Helical" evidence="1">
    <location>
        <begin position="40"/>
        <end position="62"/>
    </location>
</feature>
<keyword evidence="1" id="KW-0472">Membrane</keyword>
<feature type="transmembrane region" description="Helical" evidence="1">
    <location>
        <begin position="74"/>
        <end position="95"/>
    </location>
</feature>
<keyword evidence="3" id="KW-1185">Reference proteome</keyword>
<reference evidence="3" key="1">
    <citation type="journal article" date="2019" name="Int. J. Syst. Evol. Microbiol.">
        <title>The Global Catalogue of Microorganisms (GCM) 10K type strain sequencing project: providing services to taxonomists for standard genome sequencing and annotation.</title>
        <authorList>
            <consortium name="The Broad Institute Genomics Platform"/>
            <consortium name="The Broad Institute Genome Sequencing Center for Infectious Disease"/>
            <person name="Wu L."/>
            <person name="Ma J."/>
        </authorList>
    </citation>
    <scope>NUCLEOTIDE SEQUENCE [LARGE SCALE GENOMIC DNA]</scope>
    <source>
        <strain evidence="3">JCM 17919</strain>
    </source>
</reference>
<dbReference type="InterPro" id="IPR036927">
    <property type="entry name" value="Cyt_c_oxase-like_su1_sf"/>
</dbReference>
<name>A0ABP8GCE3_9BACT</name>
<sequence length="149" mass="17152">MDLQLRTRPHHLYLLFILVFIAGAATSGEHTVDIHLHDTYYVIAYPHFFGACAILLAVLWLLSAACRRILLSPALSWLHVVLILLFVAFVLGHFWTYRSFRKQYFDVGSWRRMEGLQRLAIYSLLSGMGVLMVNILGGGVRRLMRRRGH</sequence>
<dbReference type="Gene3D" id="1.20.210.10">
    <property type="entry name" value="Cytochrome c oxidase-like, subunit I domain"/>
    <property type="match status" value="1"/>
</dbReference>
<comment type="caution">
    <text evidence="2">The sequence shown here is derived from an EMBL/GenBank/DDBJ whole genome shotgun (WGS) entry which is preliminary data.</text>
</comment>